<dbReference type="Gene3D" id="3.30.420.40">
    <property type="match status" value="2"/>
</dbReference>
<dbReference type="InterPro" id="IPR000600">
    <property type="entry name" value="ROK"/>
</dbReference>
<dbReference type="OrthoDB" id="9810372at2"/>
<dbReference type="GO" id="GO:0016301">
    <property type="term" value="F:kinase activity"/>
    <property type="evidence" value="ECO:0007669"/>
    <property type="project" value="UniProtKB-KW"/>
</dbReference>
<dbReference type="SUPFAM" id="SSF53067">
    <property type="entry name" value="Actin-like ATPase domain"/>
    <property type="match status" value="1"/>
</dbReference>
<dbReference type="PROSITE" id="PS01125">
    <property type="entry name" value="ROK"/>
    <property type="match status" value="1"/>
</dbReference>
<dbReference type="AlphaFoldDB" id="L0KBT5"/>
<keyword evidence="3" id="KW-1185">Reference proteome</keyword>
<dbReference type="STRING" id="748449.Halha_2127"/>
<dbReference type="PANTHER" id="PTHR18964">
    <property type="entry name" value="ROK (REPRESSOR, ORF, KINASE) FAMILY"/>
    <property type="match status" value="1"/>
</dbReference>
<keyword evidence="2" id="KW-0418">Kinase</keyword>
<organism evidence="2 3">
    <name type="scientific">Halobacteroides halobius (strain ATCC 35273 / DSM 5150 / MD-1)</name>
    <dbReference type="NCBI Taxonomy" id="748449"/>
    <lineage>
        <taxon>Bacteria</taxon>
        <taxon>Bacillati</taxon>
        <taxon>Bacillota</taxon>
        <taxon>Clostridia</taxon>
        <taxon>Halanaerobiales</taxon>
        <taxon>Halobacteroidaceae</taxon>
        <taxon>Halobacteroides</taxon>
    </lineage>
</organism>
<dbReference type="eggNOG" id="COG1940">
    <property type="taxonomic scope" value="Bacteria"/>
</dbReference>
<protein>
    <submittedName>
        <fullName evidence="2">Transcriptional regulator/sugar kinase</fullName>
    </submittedName>
</protein>
<name>L0KBT5_HALHC</name>
<evidence type="ECO:0000313" key="2">
    <source>
        <dbReference type="EMBL" id="AGB42010.1"/>
    </source>
</evidence>
<dbReference type="PATRIC" id="fig|748449.3.peg.2041"/>
<keyword evidence="2" id="KW-0808">Transferase</keyword>
<dbReference type="RefSeq" id="WP_015327724.1">
    <property type="nucleotide sequence ID" value="NC_019978.1"/>
</dbReference>
<dbReference type="Proteomes" id="UP000010880">
    <property type="component" value="Chromosome"/>
</dbReference>
<sequence>MKQEYVIGIDLGGTKILTALADLEGNILAEVRKPTEADKGKNSVIAKIKDTIYEVLGQTEVAIEEVEGIGLGSPGPLNIEEGIIYHTPNLNLDNVNIIEELKDVGPPIFLENDANAAALGEKYFGAGKDAQDLIYVTVSTGIGGGIIIGGEVYHGASDGAGEIGHLTLLPNSDQKCGCGNYGCWEAVASGTALSRLGREAVKNGEDTLLADLVDDATEVNGAVIAKAAKKGDQVASEIVEQIAEYLGIGFASLINIFNPEKIIIGGGVSKSWPLLQDTVLANVEQRAMEALTAEVEIVTSQLEDKIGVKGAIATALVGLKELS</sequence>
<dbReference type="InterPro" id="IPR043129">
    <property type="entry name" value="ATPase_NBD"/>
</dbReference>
<dbReference type="EMBL" id="CP003359">
    <property type="protein sequence ID" value="AGB42010.1"/>
    <property type="molecule type" value="Genomic_DNA"/>
</dbReference>
<dbReference type="InterPro" id="IPR049874">
    <property type="entry name" value="ROK_cs"/>
</dbReference>
<dbReference type="KEGG" id="hhl:Halha_2127"/>
<gene>
    <name evidence="2" type="ordered locus">Halha_2127</name>
</gene>
<dbReference type="PANTHER" id="PTHR18964:SF149">
    <property type="entry name" value="BIFUNCTIONAL UDP-N-ACETYLGLUCOSAMINE 2-EPIMERASE_N-ACETYLMANNOSAMINE KINASE"/>
    <property type="match status" value="1"/>
</dbReference>
<reference evidence="3" key="1">
    <citation type="submission" date="2012-02" db="EMBL/GenBank/DDBJ databases">
        <title>The complete genome of Halobacteroides halobius DSM 5150.</title>
        <authorList>
            <person name="Lucas S."/>
            <person name="Copeland A."/>
            <person name="Lapidus A."/>
            <person name="Glavina del Rio T."/>
            <person name="Dalin E."/>
            <person name="Tice H."/>
            <person name="Bruce D."/>
            <person name="Goodwin L."/>
            <person name="Pitluck S."/>
            <person name="Peters L."/>
            <person name="Mikhailova N."/>
            <person name="Gu W."/>
            <person name="Kyrpides N."/>
            <person name="Mavromatis K."/>
            <person name="Ivanova N."/>
            <person name="Brettin T."/>
            <person name="Detter J.C."/>
            <person name="Han C."/>
            <person name="Larimer F."/>
            <person name="Land M."/>
            <person name="Hauser L."/>
            <person name="Markowitz V."/>
            <person name="Cheng J.-F."/>
            <person name="Hugenholtz P."/>
            <person name="Woyke T."/>
            <person name="Wu D."/>
            <person name="Tindall B."/>
            <person name="Pomrenke H."/>
            <person name="Brambilla E."/>
            <person name="Klenk H.-P."/>
            <person name="Eisen J.A."/>
        </authorList>
    </citation>
    <scope>NUCLEOTIDE SEQUENCE [LARGE SCALE GENOMIC DNA]</scope>
    <source>
        <strain evidence="3">ATCC 35273 / DSM 5150 / MD-1</strain>
    </source>
</reference>
<evidence type="ECO:0000313" key="3">
    <source>
        <dbReference type="Proteomes" id="UP000010880"/>
    </source>
</evidence>
<dbReference type="Pfam" id="PF00480">
    <property type="entry name" value="ROK"/>
    <property type="match status" value="1"/>
</dbReference>
<proteinExistence type="inferred from homology"/>
<comment type="similarity">
    <text evidence="1">Belongs to the ROK (NagC/XylR) family.</text>
</comment>
<accession>L0KBT5</accession>
<evidence type="ECO:0000256" key="1">
    <source>
        <dbReference type="ARBA" id="ARBA00006479"/>
    </source>
</evidence>
<dbReference type="HOGENOM" id="CLU_036604_0_4_9"/>